<keyword evidence="3 4" id="KW-0560">Oxidoreductase</keyword>
<accession>A0A813PCU6</accession>
<feature type="domain" description="Dehydrogenase E1 component" evidence="5">
    <location>
        <begin position="1"/>
        <end position="156"/>
    </location>
</feature>
<dbReference type="InterPro" id="IPR050771">
    <property type="entry name" value="Alpha-ketoacid_DH_E1_comp"/>
</dbReference>
<evidence type="ECO:0000313" key="7">
    <source>
        <dbReference type="Proteomes" id="UP000663879"/>
    </source>
</evidence>
<comment type="caution">
    <text evidence="6">The sequence shown here is derived from an EMBL/GenBank/DDBJ whole genome shotgun (WGS) entry which is preliminary data.</text>
</comment>
<dbReference type="PANTHER" id="PTHR43380:SF1">
    <property type="entry name" value="2-OXOISOVALERATE DEHYDROGENASE SUBUNIT ALPHA, MITOCHONDRIAL"/>
    <property type="match status" value="1"/>
</dbReference>
<dbReference type="InterPro" id="IPR029061">
    <property type="entry name" value="THDP-binding"/>
</dbReference>
<dbReference type="AlphaFoldDB" id="A0A813PCU6"/>
<evidence type="ECO:0000256" key="1">
    <source>
        <dbReference type="ARBA" id="ARBA00008646"/>
    </source>
</evidence>
<evidence type="ECO:0000256" key="4">
    <source>
        <dbReference type="RuleBase" id="RU365014"/>
    </source>
</evidence>
<dbReference type="SUPFAM" id="SSF52518">
    <property type="entry name" value="Thiamin diphosphate-binding fold (THDP-binding)"/>
    <property type="match status" value="1"/>
</dbReference>
<sequence>MNFASVFDVPCIFFCRNNGYAISTSVKDQYRGDGVAARGPAYGIVTIRVDGNDLFAVYNATKAARQIAVKESRPVLIEAMTYRLGHHSTSDDSTAYRSIDEMNSWEKEDNPIKRLRKYMENKGWWDSQRDEKAHADAQKHVMDCFHNAEQKKRARPQSMFDDIYDKLPNHLVRQRQEMVDHVKMYKKEYPLDLYEKAF</sequence>
<organism evidence="6 7">
    <name type="scientific">Brachionus calyciflorus</name>
    <dbReference type="NCBI Taxonomy" id="104777"/>
    <lineage>
        <taxon>Eukaryota</taxon>
        <taxon>Metazoa</taxon>
        <taxon>Spiralia</taxon>
        <taxon>Gnathifera</taxon>
        <taxon>Rotifera</taxon>
        <taxon>Eurotatoria</taxon>
        <taxon>Monogononta</taxon>
        <taxon>Pseudotrocha</taxon>
        <taxon>Ploima</taxon>
        <taxon>Brachionidae</taxon>
        <taxon>Brachionus</taxon>
    </lineage>
</organism>
<evidence type="ECO:0000256" key="2">
    <source>
        <dbReference type="ARBA" id="ARBA00022946"/>
    </source>
</evidence>
<dbReference type="Gene3D" id="3.40.50.970">
    <property type="match status" value="1"/>
</dbReference>
<dbReference type="InterPro" id="IPR001017">
    <property type="entry name" value="DH_E1"/>
</dbReference>
<dbReference type="Proteomes" id="UP000663879">
    <property type="component" value="Unassembled WGS sequence"/>
</dbReference>
<dbReference type="GO" id="GO:0003863">
    <property type="term" value="F:branched-chain 2-oxo acid dehydrogenase activity"/>
    <property type="evidence" value="ECO:0007669"/>
    <property type="project" value="UniProtKB-EC"/>
</dbReference>
<evidence type="ECO:0000256" key="3">
    <source>
        <dbReference type="ARBA" id="ARBA00023002"/>
    </source>
</evidence>
<name>A0A813PCU6_9BILA</name>
<comment type="catalytic activity">
    <reaction evidence="4">
        <text>N(6)-[(R)-lipoyl]-L-lysyl-[protein] + 3-methyl-2-oxobutanoate + H(+) = N(6)-[(R)-S(8)-2-methylpropanoyldihydrolipoyl]-L-lysyl-[protein] + CO2</text>
        <dbReference type="Rhea" id="RHEA:13457"/>
        <dbReference type="Rhea" id="RHEA-COMP:10474"/>
        <dbReference type="Rhea" id="RHEA-COMP:10497"/>
        <dbReference type="ChEBI" id="CHEBI:11851"/>
        <dbReference type="ChEBI" id="CHEBI:15378"/>
        <dbReference type="ChEBI" id="CHEBI:16526"/>
        <dbReference type="ChEBI" id="CHEBI:83099"/>
        <dbReference type="ChEBI" id="CHEBI:83142"/>
        <dbReference type="EC" id="1.2.4.4"/>
    </reaction>
</comment>
<dbReference type="Pfam" id="PF00676">
    <property type="entry name" value="E1_dh"/>
    <property type="match status" value="1"/>
</dbReference>
<comment type="similarity">
    <text evidence="1 4">Belongs to the BCKDHA family.</text>
</comment>
<evidence type="ECO:0000259" key="5">
    <source>
        <dbReference type="Pfam" id="PF00676"/>
    </source>
</evidence>
<keyword evidence="4" id="KW-0786">Thiamine pyrophosphate</keyword>
<keyword evidence="2" id="KW-0809">Transit peptide</keyword>
<dbReference type="GO" id="GO:0009083">
    <property type="term" value="P:branched-chain amino acid catabolic process"/>
    <property type="evidence" value="ECO:0007669"/>
    <property type="project" value="TreeGrafter"/>
</dbReference>
<evidence type="ECO:0000313" key="6">
    <source>
        <dbReference type="EMBL" id="CAF0751572.1"/>
    </source>
</evidence>
<gene>
    <name evidence="6" type="ORF">OXX778_LOCUS3946</name>
</gene>
<comment type="cofactor">
    <cofactor evidence="4">
        <name>thiamine diphosphate</name>
        <dbReference type="ChEBI" id="CHEBI:58937"/>
    </cofactor>
</comment>
<dbReference type="OrthoDB" id="3845at2759"/>
<comment type="function">
    <text evidence="4">The branched-chain alpha-keto dehydrogenase complex catalyzes the overall conversion of alpha-keto acids to acyl-CoA and CO(2). It contains multiple copies of three enzymatic components: branched-chain alpha-keto acid decarboxylase (E1), lipoamide acyltransferase (E2) and lipoamide dehydrogenase (E3).</text>
</comment>
<protein>
    <recommendedName>
        <fullName evidence="4">2-oxoisovalerate dehydrogenase subunit alpha</fullName>
        <ecNumber evidence="4">1.2.4.4</ecNumber>
    </recommendedName>
    <alternativeName>
        <fullName evidence="4">Branched-chain alpha-keto acid dehydrogenase E1 component alpha chain</fullName>
    </alternativeName>
</protein>
<reference evidence="6" key="1">
    <citation type="submission" date="2021-02" db="EMBL/GenBank/DDBJ databases">
        <authorList>
            <person name="Nowell W R."/>
        </authorList>
    </citation>
    <scope>NUCLEOTIDE SEQUENCE</scope>
    <source>
        <strain evidence="6">Ploen Becks lab</strain>
    </source>
</reference>
<proteinExistence type="inferred from homology"/>
<dbReference type="EMBL" id="CAJNOC010000370">
    <property type="protein sequence ID" value="CAF0751572.1"/>
    <property type="molecule type" value="Genomic_DNA"/>
</dbReference>
<keyword evidence="7" id="KW-1185">Reference proteome</keyword>
<dbReference type="EC" id="1.2.4.4" evidence="4"/>
<dbReference type="CDD" id="cd02000">
    <property type="entry name" value="TPP_E1_PDC_ADC_BCADC"/>
    <property type="match status" value="1"/>
</dbReference>
<dbReference type="PANTHER" id="PTHR43380">
    <property type="entry name" value="2-OXOISOVALERATE DEHYDROGENASE SUBUNIT ALPHA, MITOCHONDRIAL"/>
    <property type="match status" value="1"/>
</dbReference>